<proteinExistence type="predicted"/>
<dbReference type="KEGG" id="pic:PICST_30792"/>
<dbReference type="EMBL" id="CP000497">
    <property type="protein sequence ID" value="ABN65783.2"/>
    <property type="molecule type" value="Genomic_DNA"/>
</dbReference>
<accession>A3LRS3</accession>
<dbReference type="OMA" id="NTWELMS"/>
<dbReference type="InParanoid" id="A3LRS3"/>
<reference evidence="1 2" key="1">
    <citation type="journal article" date="2007" name="Nat. Biotechnol.">
        <title>Genome sequence of the lignocellulose-bioconverting and xylose-fermenting yeast Pichia stipitis.</title>
        <authorList>
            <person name="Jeffries T.W."/>
            <person name="Grigoriev I.V."/>
            <person name="Grimwood J."/>
            <person name="Laplaza J.M."/>
            <person name="Aerts A."/>
            <person name="Salamov A."/>
            <person name="Schmutz J."/>
            <person name="Lindquist E."/>
            <person name="Dehal P."/>
            <person name="Shapiro H."/>
            <person name="Jin Y.S."/>
            <person name="Passoth V."/>
            <person name="Richardson P.M."/>
        </authorList>
    </citation>
    <scope>NUCLEOTIDE SEQUENCE [LARGE SCALE GENOMIC DNA]</scope>
    <source>
        <strain evidence="2">ATCC 58785 / CBS 6054 / NBRC 10063 / NRRL Y-11545</strain>
    </source>
</reference>
<dbReference type="eggNOG" id="ENOG502S7YT">
    <property type="taxonomic scope" value="Eukaryota"/>
</dbReference>
<dbReference type="OrthoDB" id="4026335at2759"/>
<keyword evidence="2" id="KW-1185">Reference proteome</keyword>
<evidence type="ECO:0000313" key="1">
    <source>
        <dbReference type="EMBL" id="ABN65783.2"/>
    </source>
</evidence>
<dbReference type="HOGENOM" id="CLU_037138_0_0_1"/>
<sequence>MSSPGVDRLTEENVHKLEESYFNNTQPLANKLGGFKDLKGFDDRNFMLTSANRMYNALDSSVVDITTYQILRVHMLRIFLTIWTYFQAQYWYYARFWDDIKEINSICCYELNTTVQRNSSMSKYSAINQVSAIYLYLSLMPNVVSRVIYQQMLWCVPSGLSSFQLATPKRDLPETMTLILNVKNLFPAAPPEIPQPYLDSEKKIKVPDKKDVQMVLALRNDYFTQIRVNLAAEKVKLLTEVAKFVTWSALLPTTNELYIYERFGLLVSNSLVESLQNIADAILSELHSFSNACNNRELDEFKVNLPKIILVHMNSNERLHVNEAESTDPDTNTIGPESIDSIVSAGPEKRELIVYLCDAISRDETVLRLVKSNLDEIEFPEFNSIFPPSTDLVFVAEGYSNYDYRWSSEQSESVDSIFYFSHLPFGFNGFNRALYSFAIHKFKYLAKPKSVSFIDNGYDQLERILAPLKYIFKWLRTDRKHKTPTKESSDIDGN</sequence>
<gene>
    <name evidence="1" type="ORF">PICST_30792</name>
</gene>
<dbReference type="Proteomes" id="UP000002258">
    <property type="component" value="Chromosome 3"/>
</dbReference>
<organism evidence="1 2">
    <name type="scientific">Scheffersomyces stipitis (strain ATCC 58785 / CBS 6054 / NBRC 10063 / NRRL Y-11545)</name>
    <name type="common">Yeast</name>
    <name type="synonym">Pichia stipitis</name>
    <dbReference type="NCBI Taxonomy" id="322104"/>
    <lineage>
        <taxon>Eukaryota</taxon>
        <taxon>Fungi</taxon>
        <taxon>Dikarya</taxon>
        <taxon>Ascomycota</taxon>
        <taxon>Saccharomycotina</taxon>
        <taxon>Pichiomycetes</taxon>
        <taxon>Debaryomycetaceae</taxon>
        <taxon>Scheffersomyces</taxon>
    </lineage>
</organism>
<name>A3LRS3_PICST</name>
<protein>
    <submittedName>
        <fullName evidence="1">Uncharacterized protein</fullName>
    </submittedName>
</protein>
<dbReference type="GeneID" id="4838130"/>
<dbReference type="AlphaFoldDB" id="A3LRS3"/>
<evidence type="ECO:0000313" key="2">
    <source>
        <dbReference type="Proteomes" id="UP000002258"/>
    </source>
</evidence>
<dbReference type="STRING" id="322104.A3LRS3"/>
<dbReference type="RefSeq" id="XP_001383812.2">
    <property type="nucleotide sequence ID" value="XM_001383775.1"/>
</dbReference>